<evidence type="ECO:0000313" key="6">
    <source>
        <dbReference type="EMBL" id="SFG00823.1"/>
    </source>
</evidence>
<dbReference type="GO" id="GO:0006152">
    <property type="term" value="P:purine nucleoside catabolic process"/>
    <property type="evidence" value="ECO:0007669"/>
    <property type="project" value="TreeGrafter"/>
</dbReference>
<dbReference type="AlphaFoldDB" id="A0A1I2NB57"/>
<dbReference type="GO" id="GO:0047974">
    <property type="term" value="F:guanosine deaminase activity"/>
    <property type="evidence" value="ECO:0007669"/>
    <property type="project" value="TreeGrafter"/>
</dbReference>
<dbReference type="OrthoDB" id="9802676at2"/>
<dbReference type="PANTHER" id="PTHR11079">
    <property type="entry name" value="CYTOSINE DEAMINASE FAMILY MEMBER"/>
    <property type="match status" value="1"/>
</dbReference>
<dbReference type="Proteomes" id="UP000199642">
    <property type="component" value="Unassembled WGS sequence"/>
</dbReference>
<evidence type="ECO:0000256" key="2">
    <source>
        <dbReference type="ARBA" id="ARBA00022723"/>
    </source>
</evidence>
<keyword evidence="3" id="KW-0378">Hydrolase</keyword>
<dbReference type="CDD" id="cd01285">
    <property type="entry name" value="nucleoside_deaminase"/>
    <property type="match status" value="1"/>
</dbReference>
<evidence type="ECO:0000256" key="3">
    <source>
        <dbReference type="ARBA" id="ARBA00022801"/>
    </source>
</evidence>
<evidence type="ECO:0000256" key="4">
    <source>
        <dbReference type="ARBA" id="ARBA00022833"/>
    </source>
</evidence>
<dbReference type="GO" id="GO:0008270">
    <property type="term" value="F:zinc ion binding"/>
    <property type="evidence" value="ECO:0007669"/>
    <property type="project" value="InterPro"/>
</dbReference>
<proteinExistence type="inferred from homology"/>
<organism evidence="6 7">
    <name type="scientific">Algoriphagus hitonicola</name>
    <dbReference type="NCBI Taxonomy" id="435880"/>
    <lineage>
        <taxon>Bacteria</taxon>
        <taxon>Pseudomonadati</taxon>
        <taxon>Bacteroidota</taxon>
        <taxon>Cytophagia</taxon>
        <taxon>Cytophagales</taxon>
        <taxon>Cyclobacteriaceae</taxon>
        <taxon>Algoriphagus</taxon>
    </lineage>
</organism>
<dbReference type="STRING" id="435880.SAMN04487988_10111"/>
<feature type="domain" description="CMP/dCMP-type deaminase" evidence="5">
    <location>
        <begin position="3"/>
        <end position="117"/>
    </location>
</feature>
<keyword evidence="4" id="KW-0862">Zinc</keyword>
<dbReference type="PROSITE" id="PS51747">
    <property type="entry name" value="CYT_DCMP_DEAMINASES_2"/>
    <property type="match status" value="1"/>
</dbReference>
<evidence type="ECO:0000256" key="1">
    <source>
        <dbReference type="ARBA" id="ARBA00006576"/>
    </source>
</evidence>
<dbReference type="RefSeq" id="WP_092788208.1">
    <property type="nucleotide sequence ID" value="NZ_FOPC01000001.1"/>
</dbReference>
<comment type="similarity">
    <text evidence="1">Belongs to the cytidine and deoxycytidylate deaminase family.</text>
</comment>
<protein>
    <submittedName>
        <fullName evidence="6">tRNA(Arg) A34 adenosine deaminase TadA</fullName>
    </submittedName>
</protein>
<reference evidence="7" key="1">
    <citation type="submission" date="2016-10" db="EMBL/GenBank/DDBJ databases">
        <authorList>
            <person name="Varghese N."/>
            <person name="Submissions S."/>
        </authorList>
    </citation>
    <scope>NUCLEOTIDE SEQUENCE [LARGE SCALE GENOMIC DNA]</scope>
    <source>
        <strain evidence="7">DSM 19315</strain>
    </source>
</reference>
<keyword evidence="2" id="KW-0479">Metal-binding</keyword>
<dbReference type="Gene3D" id="3.40.140.10">
    <property type="entry name" value="Cytidine Deaminase, domain 2"/>
    <property type="match status" value="1"/>
</dbReference>
<accession>A0A1I2NB57</accession>
<keyword evidence="7" id="KW-1185">Reference proteome</keyword>
<dbReference type="SUPFAM" id="SSF53927">
    <property type="entry name" value="Cytidine deaminase-like"/>
    <property type="match status" value="1"/>
</dbReference>
<dbReference type="InterPro" id="IPR016193">
    <property type="entry name" value="Cytidine_deaminase-like"/>
</dbReference>
<dbReference type="PROSITE" id="PS00903">
    <property type="entry name" value="CYT_DCMP_DEAMINASES_1"/>
    <property type="match status" value="1"/>
</dbReference>
<gene>
    <name evidence="6" type="ORF">SAMN04487988_10111</name>
</gene>
<evidence type="ECO:0000313" key="7">
    <source>
        <dbReference type="Proteomes" id="UP000199642"/>
    </source>
</evidence>
<dbReference type="PANTHER" id="PTHR11079:SF161">
    <property type="entry name" value="CMP_DCMP-TYPE DEAMINASE DOMAIN-CONTAINING PROTEIN"/>
    <property type="match status" value="1"/>
</dbReference>
<dbReference type="InterPro" id="IPR016192">
    <property type="entry name" value="APOBEC/CMP_deaminase_Zn-bd"/>
</dbReference>
<dbReference type="InterPro" id="IPR002125">
    <property type="entry name" value="CMP_dCMP_dom"/>
</dbReference>
<dbReference type="EMBL" id="FOPC01000001">
    <property type="protein sequence ID" value="SFG00823.1"/>
    <property type="molecule type" value="Genomic_DNA"/>
</dbReference>
<dbReference type="Pfam" id="PF00383">
    <property type="entry name" value="dCMP_cyt_deam_1"/>
    <property type="match status" value="1"/>
</dbReference>
<name>A0A1I2NB57_9BACT</name>
<sequence>MTDSQKEFMKMAIELAQKGMESGLGGPFGCIIVKDGKIIGKGSNSVLKNNDPTAHAEVVAIRDACKNLGHFQLEGCEVYTSCEPCPMCLGAIFWARPSKVFYACTKEDAADAGFDDDFIYEEIKVNPVDRKIPMLNGMREESQKVFEIWKKKEDKKVY</sequence>
<evidence type="ECO:0000259" key="5">
    <source>
        <dbReference type="PROSITE" id="PS51747"/>
    </source>
</evidence>
<dbReference type="FunFam" id="3.40.140.10:FF:000011">
    <property type="entry name" value="tRNA-specific adenosine deaminase"/>
    <property type="match status" value="1"/>
</dbReference>